<dbReference type="InterPro" id="IPR008688">
    <property type="entry name" value="ATP_synth_Bsub_B/MI25"/>
</dbReference>
<comment type="similarity">
    <text evidence="8">Belongs to the eukaryotic ATPase B chain family.</text>
</comment>
<keyword evidence="7 8" id="KW-0472">Membrane</keyword>
<sequence>MSTSNPPSERASEVTNPLLSSPNLIAETGTAILEITNPLLSSPNGTAILNTGVPAMATSQEVSVVNEETVAMAGTFVLLAYIAKVNSHIECVKTALENSCTEHTQAVKDRIHSVKQIKDVILLTKGFFPISKETAWLEAEVFVQHQKVALASKLKTILDSLVRYEQQLKECEQVELAKTIIAGVTFDLRDEKMQEILANTVAELEHKLMKSKAI</sequence>
<comment type="function">
    <text evidence="8">Subunit b, of the mitochondrial membrane ATP synthase complex (F(1)F(0) ATP synthase or Complex V) that produces ATP from ADP in the presence of a proton gradient across the membrane which is generated by electron transport complexes of the respiratory chain. ATP synthase complex consist of a soluble F(1) head domain - the catalytic core - and a membrane F(1) domain - the membrane proton channel. These two domains are linked by a central stalk rotating inside the F(1) region and a stationary peripheral stalk. During catalysis, ATP synthesis in the catalytic domain of F(1) is coupled via a rotary mechanism of the central stalk subunits to proton translocation. In vivo, can only synthesize ATP although its ATP hydrolase activity can be activated artificially in vitro. Part of the complex F(0) domain. Part of the complex F(0) domain and the peripheric stalk, which acts as a stator to hold the catalytic alpha(3)beta(3) subcomplex and subunit a/ATP6 static relative to the rotary elements.</text>
</comment>
<dbReference type="EMBL" id="KN831960">
    <property type="protein sequence ID" value="KIO07395.1"/>
    <property type="molecule type" value="Genomic_DNA"/>
</dbReference>
<keyword evidence="3 8" id="KW-0375">Hydrogen ion transport</keyword>
<dbReference type="InterPro" id="IPR013837">
    <property type="entry name" value="ATP_synth_F0_suB"/>
</dbReference>
<evidence type="ECO:0000313" key="9">
    <source>
        <dbReference type="EMBL" id="KIO07395.1"/>
    </source>
</evidence>
<dbReference type="Gene3D" id="1.20.5.2210">
    <property type="match status" value="1"/>
</dbReference>
<keyword evidence="4 8" id="KW-0999">Mitochondrion inner membrane</keyword>
<dbReference type="STRING" id="870435.A0A0C3P2Z5"/>
<evidence type="ECO:0000256" key="4">
    <source>
        <dbReference type="ARBA" id="ARBA00022792"/>
    </source>
</evidence>
<accession>A0A0C3P2Z5</accession>
<dbReference type="OrthoDB" id="67388at2759"/>
<gene>
    <name evidence="9" type="ORF">M404DRAFT_941406</name>
</gene>
<dbReference type="Pfam" id="PF05405">
    <property type="entry name" value="Mt_ATP-synt_B"/>
    <property type="match status" value="1"/>
</dbReference>
<organism evidence="9 10">
    <name type="scientific">Pisolithus tinctorius Marx 270</name>
    <dbReference type="NCBI Taxonomy" id="870435"/>
    <lineage>
        <taxon>Eukaryota</taxon>
        <taxon>Fungi</taxon>
        <taxon>Dikarya</taxon>
        <taxon>Basidiomycota</taxon>
        <taxon>Agaricomycotina</taxon>
        <taxon>Agaricomycetes</taxon>
        <taxon>Agaricomycetidae</taxon>
        <taxon>Boletales</taxon>
        <taxon>Sclerodermatineae</taxon>
        <taxon>Pisolithaceae</taxon>
        <taxon>Pisolithus</taxon>
    </lineage>
</organism>
<dbReference type="GO" id="GO:0046933">
    <property type="term" value="F:proton-transporting ATP synthase activity, rotational mechanism"/>
    <property type="evidence" value="ECO:0007669"/>
    <property type="project" value="TreeGrafter"/>
</dbReference>
<dbReference type="AlphaFoldDB" id="A0A0C3P2Z5"/>
<evidence type="ECO:0000313" key="10">
    <source>
        <dbReference type="Proteomes" id="UP000054217"/>
    </source>
</evidence>
<evidence type="ECO:0000256" key="7">
    <source>
        <dbReference type="ARBA" id="ARBA00023136"/>
    </source>
</evidence>
<keyword evidence="5 8" id="KW-0406">Ion transport</keyword>
<comment type="subunit">
    <text evidence="8">F-type ATPases have 2 components, CF(1) - the catalytic core - and CF(0) - the membrane proton channel. In yeast, the dimeric form of ATP synthase consists of 17 polypeptides: alpha, beta, gamma, delta, epsilon, 4 (B), 5 (OSCP), 6 (A), 8, 9 (C), d, E (Tim11), f, g, h, i/j and k.</text>
</comment>
<protein>
    <recommendedName>
        <fullName evidence="8">ATP synthase subunit 4</fullName>
    </recommendedName>
</protein>
<evidence type="ECO:0000256" key="8">
    <source>
        <dbReference type="RuleBase" id="RU368017"/>
    </source>
</evidence>
<evidence type="ECO:0000256" key="1">
    <source>
        <dbReference type="ARBA" id="ARBA00022448"/>
    </source>
</evidence>
<dbReference type="SUPFAM" id="SSF161060">
    <property type="entry name" value="ATP synthase B chain-like"/>
    <property type="match status" value="1"/>
</dbReference>
<dbReference type="HOGENOM" id="CLU_077208_0_0_1"/>
<proteinExistence type="inferred from homology"/>
<name>A0A0C3P2Z5_PISTI</name>
<evidence type="ECO:0000256" key="3">
    <source>
        <dbReference type="ARBA" id="ARBA00022781"/>
    </source>
</evidence>
<keyword evidence="10" id="KW-1185">Reference proteome</keyword>
<evidence type="ECO:0000256" key="2">
    <source>
        <dbReference type="ARBA" id="ARBA00022547"/>
    </source>
</evidence>
<evidence type="ECO:0000256" key="5">
    <source>
        <dbReference type="ARBA" id="ARBA00023065"/>
    </source>
</evidence>
<dbReference type="GO" id="GO:0045259">
    <property type="term" value="C:proton-transporting ATP synthase complex"/>
    <property type="evidence" value="ECO:0007669"/>
    <property type="project" value="UniProtKB-KW"/>
</dbReference>
<dbReference type="FunCoup" id="A0A0C3P2Z5">
    <property type="interactions" value="94"/>
</dbReference>
<keyword evidence="1 8" id="KW-0813">Transport</keyword>
<dbReference type="PANTHER" id="PTHR12733:SF3">
    <property type="entry name" value="ATP SYNTHASE F(0) COMPLEX SUBUNIT B1, MITOCHONDRIAL"/>
    <property type="match status" value="1"/>
</dbReference>
<reference evidence="10" key="2">
    <citation type="submission" date="2015-01" db="EMBL/GenBank/DDBJ databases">
        <title>Evolutionary Origins and Diversification of the Mycorrhizal Mutualists.</title>
        <authorList>
            <consortium name="DOE Joint Genome Institute"/>
            <consortium name="Mycorrhizal Genomics Consortium"/>
            <person name="Kohler A."/>
            <person name="Kuo A."/>
            <person name="Nagy L.G."/>
            <person name="Floudas D."/>
            <person name="Copeland A."/>
            <person name="Barry K.W."/>
            <person name="Cichocki N."/>
            <person name="Veneault-Fourrey C."/>
            <person name="LaButti K."/>
            <person name="Lindquist E.A."/>
            <person name="Lipzen A."/>
            <person name="Lundell T."/>
            <person name="Morin E."/>
            <person name="Murat C."/>
            <person name="Riley R."/>
            <person name="Ohm R."/>
            <person name="Sun H."/>
            <person name="Tunlid A."/>
            <person name="Henrissat B."/>
            <person name="Grigoriev I.V."/>
            <person name="Hibbett D.S."/>
            <person name="Martin F."/>
        </authorList>
    </citation>
    <scope>NUCLEOTIDE SEQUENCE [LARGE SCALE GENOMIC DNA]</scope>
    <source>
        <strain evidence="10">Marx 270</strain>
    </source>
</reference>
<reference evidence="9 10" key="1">
    <citation type="submission" date="2014-04" db="EMBL/GenBank/DDBJ databases">
        <authorList>
            <consortium name="DOE Joint Genome Institute"/>
            <person name="Kuo A."/>
            <person name="Kohler A."/>
            <person name="Costa M.D."/>
            <person name="Nagy L.G."/>
            <person name="Floudas D."/>
            <person name="Copeland A."/>
            <person name="Barry K.W."/>
            <person name="Cichocki N."/>
            <person name="Veneault-Fourrey C."/>
            <person name="LaButti K."/>
            <person name="Lindquist E.A."/>
            <person name="Lipzen A."/>
            <person name="Lundell T."/>
            <person name="Morin E."/>
            <person name="Murat C."/>
            <person name="Sun H."/>
            <person name="Tunlid A."/>
            <person name="Henrissat B."/>
            <person name="Grigoriev I.V."/>
            <person name="Hibbett D.S."/>
            <person name="Martin F."/>
            <person name="Nordberg H.P."/>
            <person name="Cantor M.N."/>
            <person name="Hua S.X."/>
        </authorList>
    </citation>
    <scope>NUCLEOTIDE SEQUENCE [LARGE SCALE GENOMIC DNA]</scope>
    <source>
        <strain evidence="9 10">Marx 270</strain>
    </source>
</reference>
<dbReference type="InParanoid" id="A0A0C3P2Z5"/>
<dbReference type="PANTHER" id="PTHR12733">
    <property type="entry name" value="MITOCHONDRIAL ATP SYNTHASE B CHAIN"/>
    <property type="match status" value="1"/>
</dbReference>
<keyword evidence="6 8" id="KW-0496">Mitochondrion</keyword>
<dbReference type="GO" id="GO:0005743">
    <property type="term" value="C:mitochondrial inner membrane"/>
    <property type="evidence" value="ECO:0007669"/>
    <property type="project" value="UniProtKB-SubCell"/>
</dbReference>
<comment type="subcellular location">
    <subcellularLocation>
        <location evidence="8">Mitochondrion</location>
    </subcellularLocation>
    <subcellularLocation>
        <location evidence="8">Mitochondrion inner membrane</location>
    </subcellularLocation>
</comment>
<keyword evidence="2 8" id="KW-0138">CF(0)</keyword>
<dbReference type="Proteomes" id="UP000054217">
    <property type="component" value="Unassembled WGS sequence"/>
</dbReference>
<evidence type="ECO:0000256" key="6">
    <source>
        <dbReference type="ARBA" id="ARBA00023128"/>
    </source>
</evidence>